<accession>A0A9P8UMM9</accession>
<name>A0A9P8UMM9_9PEZI</name>
<keyword evidence="3" id="KW-1185">Reference proteome</keyword>
<evidence type="ECO:0000313" key="2">
    <source>
        <dbReference type="EMBL" id="KAH6655008.1"/>
    </source>
</evidence>
<dbReference type="AlphaFoldDB" id="A0A9P8UMM9"/>
<proteinExistence type="predicted"/>
<gene>
    <name evidence="2" type="ORF">BKA67DRAFT_644567</name>
</gene>
<organism evidence="2 3">
    <name type="scientific">Truncatella angustata</name>
    <dbReference type="NCBI Taxonomy" id="152316"/>
    <lineage>
        <taxon>Eukaryota</taxon>
        <taxon>Fungi</taxon>
        <taxon>Dikarya</taxon>
        <taxon>Ascomycota</taxon>
        <taxon>Pezizomycotina</taxon>
        <taxon>Sordariomycetes</taxon>
        <taxon>Xylariomycetidae</taxon>
        <taxon>Amphisphaeriales</taxon>
        <taxon>Sporocadaceae</taxon>
        <taxon>Truncatella</taxon>
    </lineage>
</organism>
<dbReference type="RefSeq" id="XP_045959273.1">
    <property type="nucleotide sequence ID" value="XM_046105853.1"/>
</dbReference>
<feature type="chain" id="PRO_5040215542" evidence="1">
    <location>
        <begin position="18"/>
        <end position="180"/>
    </location>
</feature>
<feature type="signal peptide" evidence="1">
    <location>
        <begin position="1"/>
        <end position="17"/>
    </location>
</feature>
<dbReference type="EMBL" id="JAGPXC010000003">
    <property type="protein sequence ID" value="KAH6655008.1"/>
    <property type="molecule type" value="Genomic_DNA"/>
</dbReference>
<dbReference type="GeneID" id="70134744"/>
<evidence type="ECO:0000256" key="1">
    <source>
        <dbReference type="SAM" id="SignalP"/>
    </source>
</evidence>
<evidence type="ECO:0000313" key="3">
    <source>
        <dbReference type="Proteomes" id="UP000758603"/>
    </source>
</evidence>
<dbReference type="Proteomes" id="UP000758603">
    <property type="component" value="Unassembled WGS sequence"/>
</dbReference>
<sequence length="180" mass="20314">MATLWISLILQIDAFMANNPNRNDLVNQHNEIKCVGVGILIANRRNQNSSCNPIQEPTTFVKYHGLSRNGTDIVYCLFGALEGAPQRDEFRDESWELLPHPDMEDRVVDMPMHQYTGSLCPKRCCWTAAQRGSLTTLNIHQDSVPESRSTNGNSRLQPHWTLKQAQGGFICARARCVFGQ</sequence>
<protein>
    <submittedName>
        <fullName evidence="2">Uncharacterized protein</fullName>
    </submittedName>
</protein>
<keyword evidence="1" id="KW-0732">Signal</keyword>
<reference evidence="2" key="1">
    <citation type="journal article" date="2021" name="Nat. Commun.">
        <title>Genetic determinants of endophytism in the Arabidopsis root mycobiome.</title>
        <authorList>
            <person name="Mesny F."/>
            <person name="Miyauchi S."/>
            <person name="Thiergart T."/>
            <person name="Pickel B."/>
            <person name="Atanasova L."/>
            <person name="Karlsson M."/>
            <person name="Huettel B."/>
            <person name="Barry K.W."/>
            <person name="Haridas S."/>
            <person name="Chen C."/>
            <person name="Bauer D."/>
            <person name="Andreopoulos W."/>
            <person name="Pangilinan J."/>
            <person name="LaButti K."/>
            <person name="Riley R."/>
            <person name="Lipzen A."/>
            <person name="Clum A."/>
            <person name="Drula E."/>
            <person name="Henrissat B."/>
            <person name="Kohler A."/>
            <person name="Grigoriev I.V."/>
            <person name="Martin F.M."/>
            <person name="Hacquard S."/>
        </authorList>
    </citation>
    <scope>NUCLEOTIDE SEQUENCE</scope>
    <source>
        <strain evidence="2">MPI-SDFR-AT-0073</strain>
    </source>
</reference>
<comment type="caution">
    <text evidence="2">The sequence shown here is derived from an EMBL/GenBank/DDBJ whole genome shotgun (WGS) entry which is preliminary data.</text>
</comment>